<dbReference type="Proteomes" id="UP000198967">
    <property type="component" value="Unassembled WGS sequence"/>
</dbReference>
<keyword evidence="3" id="KW-1185">Reference proteome</keyword>
<keyword evidence="1" id="KW-1133">Transmembrane helix</keyword>
<feature type="transmembrane region" description="Helical" evidence="1">
    <location>
        <begin position="173"/>
        <end position="191"/>
    </location>
</feature>
<feature type="transmembrane region" description="Helical" evidence="1">
    <location>
        <begin position="21"/>
        <end position="43"/>
    </location>
</feature>
<organism evidence="2 3">
    <name type="scientific">Pseudonocardia oroxyli</name>
    <dbReference type="NCBI Taxonomy" id="366584"/>
    <lineage>
        <taxon>Bacteria</taxon>
        <taxon>Bacillati</taxon>
        <taxon>Actinomycetota</taxon>
        <taxon>Actinomycetes</taxon>
        <taxon>Pseudonocardiales</taxon>
        <taxon>Pseudonocardiaceae</taxon>
        <taxon>Pseudonocardia</taxon>
    </lineage>
</organism>
<accession>A0A1G7NEG6</accession>
<evidence type="ECO:0000313" key="3">
    <source>
        <dbReference type="Proteomes" id="UP000198967"/>
    </source>
</evidence>
<protein>
    <recommendedName>
        <fullName evidence="4">ABC-2 family transporter protein</fullName>
    </recommendedName>
</protein>
<feature type="transmembrane region" description="Helical" evidence="1">
    <location>
        <begin position="55"/>
        <end position="79"/>
    </location>
</feature>
<feature type="transmembrane region" description="Helical" evidence="1">
    <location>
        <begin position="100"/>
        <end position="128"/>
    </location>
</feature>
<keyword evidence="1" id="KW-0472">Membrane</keyword>
<dbReference type="STRING" id="366584.SAMN05216377_106222"/>
<name>A0A1G7NEG6_PSEOR</name>
<sequence>MTPVLRSEALKALTVRSWWTLALPVAALAIMINIFGGVFGAAVGSGLDEGLPGVLLASLAYSLSLTSVFAAVYGAVSATAEFRHRTVSTTYLTGGRHPVLLAKAAVAAGVGAGYALLAGVLGLFAGLLGQGAARLPPVGLLLGVIAFGIAVCAVWGALGVAVGTLVTNQAGAVVSLLVYLLVAENLIALVLRSGADDDRAPGAVARLSSFLPGNATDIALYDLPAHELGGRFGTSLVEGLAGVSGPPPGWGALLVLLVWAGAGMALAWVVGDRRDIT</sequence>
<dbReference type="OrthoDB" id="5244396at2"/>
<feature type="transmembrane region" description="Helical" evidence="1">
    <location>
        <begin position="250"/>
        <end position="271"/>
    </location>
</feature>
<gene>
    <name evidence="2" type="ORF">SAMN05216377_106222</name>
</gene>
<reference evidence="2 3" key="1">
    <citation type="submission" date="2016-10" db="EMBL/GenBank/DDBJ databases">
        <authorList>
            <person name="de Groot N.N."/>
        </authorList>
    </citation>
    <scope>NUCLEOTIDE SEQUENCE [LARGE SCALE GENOMIC DNA]</scope>
    <source>
        <strain evidence="2 3">CGMCC 4.3143</strain>
    </source>
</reference>
<feature type="transmembrane region" description="Helical" evidence="1">
    <location>
        <begin position="140"/>
        <end position="166"/>
    </location>
</feature>
<evidence type="ECO:0000256" key="1">
    <source>
        <dbReference type="SAM" id="Phobius"/>
    </source>
</evidence>
<dbReference type="RefSeq" id="WP_093082233.1">
    <property type="nucleotide sequence ID" value="NZ_FNBE01000006.1"/>
</dbReference>
<evidence type="ECO:0008006" key="4">
    <source>
        <dbReference type="Google" id="ProtNLM"/>
    </source>
</evidence>
<proteinExistence type="predicted"/>
<keyword evidence="1" id="KW-0812">Transmembrane</keyword>
<dbReference type="EMBL" id="FNBE01000006">
    <property type="protein sequence ID" value="SDF72505.1"/>
    <property type="molecule type" value="Genomic_DNA"/>
</dbReference>
<dbReference type="AlphaFoldDB" id="A0A1G7NEG6"/>
<evidence type="ECO:0000313" key="2">
    <source>
        <dbReference type="EMBL" id="SDF72505.1"/>
    </source>
</evidence>